<evidence type="ECO:0000313" key="4">
    <source>
        <dbReference type="Proteomes" id="UP001519325"/>
    </source>
</evidence>
<dbReference type="RefSeq" id="WP_209897556.1">
    <property type="nucleotide sequence ID" value="NZ_JAGGMR010000001.1"/>
</dbReference>
<evidence type="ECO:0000313" key="3">
    <source>
        <dbReference type="EMBL" id="MBP2194429.1"/>
    </source>
</evidence>
<evidence type="ECO:0000256" key="1">
    <source>
        <dbReference type="ARBA" id="ARBA00008710"/>
    </source>
</evidence>
<dbReference type="EMBL" id="JAGGMR010000001">
    <property type="protein sequence ID" value="MBP2194429.1"/>
    <property type="molecule type" value="Genomic_DNA"/>
</dbReference>
<dbReference type="PANTHER" id="PTHR39428:SF1">
    <property type="entry name" value="F420H(2)-DEPENDENT QUINONE REDUCTASE RV1261C"/>
    <property type="match status" value="1"/>
</dbReference>
<name>A0ABS4QRU3_9NOCA</name>
<organism evidence="3 4">
    <name type="scientific">Nocardia goodfellowii</name>
    <dbReference type="NCBI Taxonomy" id="882446"/>
    <lineage>
        <taxon>Bacteria</taxon>
        <taxon>Bacillati</taxon>
        <taxon>Actinomycetota</taxon>
        <taxon>Actinomycetes</taxon>
        <taxon>Mycobacteriales</taxon>
        <taxon>Nocardiaceae</taxon>
        <taxon>Nocardia</taxon>
    </lineage>
</organism>
<gene>
    <name evidence="3" type="ORF">BJ987_007330</name>
</gene>
<comment type="similarity">
    <text evidence="1">Belongs to the F420H(2)-dependent quinone reductase family.</text>
</comment>
<dbReference type="SUPFAM" id="SSF50475">
    <property type="entry name" value="FMN-binding split barrel"/>
    <property type="match status" value="1"/>
</dbReference>
<accession>A0ABS4QRU3</accession>
<reference evidence="3 4" key="1">
    <citation type="submission" date="2021-03" db="EMBL/GenBank/DDBJ databases">
        <title>Sequencing the genomes of 1000 actinobacteria strains.</title>
        <authorList>
            <person name="Klenk H.-P."/>
        </authorList>
    </citation>
    <scope>NUCLEOTIDE SEQUENCE [LARGE SCALE GENOMIC DNA]</scope>
    <source>
        <strain evidence="3 4">DSM 45516</strain>
    </source>
</reference>
<dbReference type="InterPro" id="IPR004378">
    <property type="entry name" value="F420H2_quin_Rdtase"/>
</dbReference>
<keyword evidence="4" id="KW-1185">Reference proteome</keyword>
<proteinExistence type="inferred from homology"/>
<comment type="caution">
    <text evidence="3">The sequence shown here is derived from an EMBL/GenBank/DDBJ whole genome shotgun (WGS) entry which is preliminary data.</text>
</comment>
<dbReference type="PANTHER" id="PTHR39428">
    <property type="entry name" value="F420H(2)-DEPENDENT QUINONE REDUCTASE RV1261C"/>
    <property type="match status" value="1"/>
</dbReference>
<comment type="catalytic activity">
    <reaction evidence="2">
        <text>oxidized coenzyme F420-(gamma-L-Glu)(n) + a quinol + H(+) = reduced coenzyme F420-(gamma-L-Glu)(n) + a quinone</text>
        <dbReference type="Rhea" id="RHEA:39663"/>
        <dbReference type="Rhea" id="RHEA-COMP:12939"/>
        <dbReference type="Rhea" id="RHEA-COMP:14378"/>
        <dbReference type="ChEBI" id="CHEBI:15378"/>
        <dbReference type="ChEBI" id="CHEBI:24646"/>
        <dbReference type="ChEBI" id="CHEBI:132124"/>
        <dbReference type="ChEBI" id="CHEBI:133980"/>
        <dbReference type="ChEBI" id="CHEBI:139511"/>
    </reaction>
</comment>
<dbReference type="Proteomes" id="UP001519325">
    <property type="component" value="Unassembled WGS sequence"/>
</dbReference>
<dbReference type="NCBIfam" id="TIGR00026">
    <property type="entry name" value="hi_GC_TIGR00026"/>
    <property type="match status" value="1"/>
</dbReference>
<dbReference type="Pfam" id="PF04075">
    <property type="entry name" value="F420H2_quin_red"/>
    <property type="match status" value="1"/>
</dbReference>
<protein>
    <submittedName>
        <fullName evidence="3">Deazaflavin-dependent oxidoreductase (Nitroreductase family)</fullName>
    </submittedName>
</protein>
<sequence length="137" mass="14882">MASDFNANIIEEFRANAGKVGGPFAGRELLLLTTTGAKSGLPRTSPLAFLRDGDRIVVIASKAGAPTNPDWYHNIRTNPEVTVEIGTDKFQAHATPIDEGSERDRLFAAMVEVMPGFADYVEKTTRVIPVVTLAPRR</sequence>
<evidence type="ECO:0000256" key="2">
    <source>
        <dbReference type="ARBA" id="ARBA00049106"/>
    </source>
</evidence>
<dbReference type="Gene3D" id="2.30.110.10">
    <property type="entry name" value="Electron Transport, Fmn-binding Protein, Chain A"/>
    <property type="match status" value="1"/>
</dbReference>
<dbReference type="InterPro" id="IPR012349">
    <property type="entry name" value="Split_barrel_FMN-bd"/>
</dbReference>